<dbReference type="Proteomes" id="UP000184287">
    <property type="component" value="Unassembled WGS sequence"/>
</dbReference>
<dbReference type="InterPro" id="IPR011051">
    <property type="entry name" value="RmlC_Cupin_sf"/>
</dbReference>
<dbReference type="Gene3D" id="2.60.120.10">
    <property type="entry name" value="Jelly Rolls"/>
    <property type="match status" value="1"/>
</dbReference>
<dbReference type="PANTHER" id="PTHR43698:SF1">
    <property type="entry name" value="BLL4564 PROTEIN"/>
    <property type="match status" value="1"/>
</dbReference>
<dbReference type="InterPro" id="IPR013096">
    <property type="entry name" value="Cupin_2"/>
</dbReference>
<evidence type="ECO:0000259" key="1">
    <source>
        <dbReference type="Pfam" id="PF07883"/>
    </source>
</evidence>
<protein>
    <submittedName>
        <fullName evidence="2">Cupin domain protein</fullName>
    </submittedName>
</protein>
<keyword evidence="3" id="KW-1185">Reference proteome</keyword>
<dbReference type="RefSeq" id="WP_200800942.1">
    <property type="nucleotide sequence ID" value="NZ_FQUQ01000002.1"/>
</dbReference>
<reference evidence="3" key="1">
    <citation type="submission" date="2016-11" db="EMBL/GenBank/DDBJ databases">
        <authorList>
            <person name="Varghese N."/>
            <person name="Submissions S."/>
        </authorList>
    </citation>
    <scope>NUCLEOTIDE SEQUENCE [LARGE SCALE GENOMIC DNA]</scope>
    <source>
        <strain evidence="3">DSM 16990</strain>
    </source>
</reference>
<evidence type="ECO:0000313" key="3">
    <source>
        <dbReference type="Proteomes" id="UP000184287"/>
    </source>
</evidence>
<dbReference type="STRING" id="288992.SAMN04488522_1021383"/>
<dbReference type="InterPro" id="IPR047263">
    <property type="entry name" value="HNL-like_cupin"/>
</dbReference>
<evidence type="ECO:0000313" key="2">
    <source>
        <dbReference type="EMBL" id="SHF46700.1"/>
    </source>
</evidence>
<dbReference type="PANTHER" id="PTHR43698">
    <property type="entry name" value="RIBD C-TERMINAL DOMAIN CONTAINING PROTEIN"/>
    <property type="match status" value="1"/>
</dbReference>
<dbReference type="EMBL" id="FQUQ01000002">
    <property type="protein sequence ID" value="SHF46700.1"/>
    <property type="molecule type" value="Genomic_DNA"/>
</dbReference>
<dbReference type="InterPro" id="IPR014710">
    <property type="entry name" value="RmlC-like_jellyroll"/>
</dbReference>
<organism evidence="2 3">
    <name type="scientific">Pedobacter caeni</name>
    <dbReference type="NCBI Taxonomy" id="288992"/>
    <lineage>
        <taxon>Bacteria</taxon>
        <taxon>Pseudomonadati</taxon>
        <taxon>Bacteroidota</taxon>
        <taxon>Sphingobacteriia</taxon>
        <taxon>Sphingobacteriales</taxon>
        <taxon>Sphingobacteriaceae</taxon>
        <taxon>Pedobacter</taxon>
    </lineage>
</organism>
<gene>
    <name evidence="2" type="ORF">SAMN04488522_1021383</name>
</gene>
<dbReference type="PROSITE" id="PS51257">
    <property type="entry name" value="PROKAR_LIPOPROTEIN"/>
    <property type="match status" value="1"/>
</dbReference>
<dbReference type="Pfam" id="PF07883">
    <property type="entry name" value="Cupin_2"/>
    <property type="match status" value="1"/>
</dbReference>
<dbReference type="SUPFAM" id="SSF51182">
    <property type="entry name" value="RmlC-like cupins"/>
    <property type="match status" value="1"/>
</dbReference>
<dbReference type="CDD" id="cd02233">
    <property type="entry name" value="cupin_HNL-like"/>
    <property type="match status" value="1"/>
</dbReference>
<dbReference type="AlphaFoldDB" id="A0A1M5BWG3"/>
<feature type="domain" description="Cupin type-2" evidence="1">
    <location>
        <begin position="74"/>
        <end position="135"/>
    </location>
</feature>
<name>A0A1M5BWG3_9SPHI</name>
<proteinExistence type="predicted"/>
<accession>A0A1M5BWG3</accession>
<sequence>MMNIKHTTILLLIGAASLSCNEQNKSTLISPSESQESTVFAKGKQVTNDNFTGTVWLENLIQADSLNQNSIGSVTFEPGARSKWHTHPAGQILLAIDGIGYYQEKGQPKKILRKGDAVKCPPDVPHWHGASSDTKFIQVAITGREKGETKWLEEVTDKEYESEPSI</sequence>